<accession>A0AAQ3JKW8</accession>
<dbReference type="Pfam" id="PF01535">
    <property type="entry name" value="PPR"/>
    <property type="match status" value="3"/>
</dbReference>
<dbReference type="InterPro" id="IPR011990">
    <property type="entry name" value="TPR-like_helical_dom_sf"/>
</dbReference>
<organism evidence="3 4">
    <name type="scientific">Canna indica</name>
    <name type="common">Indian-shot</name>
    <dbReference type="NCBI Taxonomy" id="4628"/>
    <lineage>
        <taxon>Eukaryota</taxon>
        <taxon>Viridiplantae</taxon>
        <taxon>Streptophyta</taxon>
        <taxon>Embryophyta</taxon>
        <taxon>Tracheophyta</taxon>
        <taxon>Spermatophyta</taxon>
        <taxon>Magnoliopsida</taxon>
        <taxon>Liliopsida</taxon>
        <taxon>Zingiberales</taxon>
        <taxon>Cannaceae</taxon>
        <taxon>Canna</taxon>
    </lineage>
</organism>
<feature type="repeat" description="PPR" evidence="2">
    <location>
        <begin position="44"/>
        <end position="78"/>
    </location>
</feature>
<dbReference type="AlphaFoldDB" id="A0AAQ3JKW8"/>
<reference evidence="3 4" key="1">
    <citation type="submission" date="2023-10" db="EMBL/GenBank/DDBJ databases">
        <title>Chromosome-scale genome assembly provides insights into flower coloration mechanisms of Canna indica.</title>
        <authorList>
            <person name="Li C."/>
        </authorList>
    </citation>
    <scope>NUCLEOTIDE SEQUENCE [LARGE SCALE GENOMIC DNA]</scope>
    <source>
        <tissue evidence="3">Flower</tissue>
    </source>
</reference>
<name>A0AAQ3JKW8_9LILI</name>
<dbReference type="FunFam" id="1.25.40.10:FF:000381">
    <property type="entry name" value="Pentatricopeptide repeat-containing protein"/>
    <property type="match status" value="1"/>
</dbReference>
<protein>
    <submittedName>
        <fullName evidence="3">Pentatricopeptide repeat-containing protein</fullName>
    </submittedName>
</protein>
<dbReference type="InterPro" id="IPR002885">
    <property type="entry name" value="PPR_rpt"/>
</dbReference>
<dbReference type="GO" id="GO:0003723">
    <property type="term" value="F:RNA binding"/>
    <property type="evidence" value="ECO:0007669"/>
    <property type="project" value="InterPro"/>
</dbReference>
<proteinExistence type="predicted"/>
<keyword evidence="1" id="KW-0677">Repeat</keyword>
<dbReference type="Proteomes" id="UP001327560">
    <property type="component" value="Chromosome 1"/>
</dbReference>
<keyword evidence="4" id="KW-1185">Reference proteome</keyword>
<sequence>MQLEGVNPNQFKFSIALTLAAAEGTLEKGKQIDSQLVKLEYQDTVFVCNPLINMYSKCGLVREARAVFDRMTNPDVVSWNAMVAGLVVNGHDNEAIQVFRMRAAGQIEFACQLHCHVVKDRFELHPNVITSLMVVYGKCNKMHDAFQLFSTMESPNRGFMDCYDQRVYSERARPSS</sequence>
<evidence type="ECO:0000313" key="4">
    <source>
        <dbReference type="Proteomes" id="UP001327560"/>
    </source>
</evidence>
<evidence type="ECO:0000256" key="1">
    <source>
        <dbReference type="ARBA" id="ARBA00022737"/>
    </source>
</evidence>
<dbReference type="GO" id="GO:0009451">
    <property type="term" value="P:RNA modification"/>
    <property type="evidence" value="ECO:0007669"/>
    <property type="project" value="InterPro"/>
</dbReference>
<dbReference type="Gene3D" id="1.25.40.10">
    <property type="entry name" value="Tetratricopeptide repeat domain"/>
    <property type="match status" value="2"/>
</dbReference>
<dbReference type="EMBL" id="CP136890">
    <property type="protein sequence ID" value="WOK91776.1"/>
    <property type="molecule type" value="Genomic_DNA"/>
</dbReference>
<dbReference type="PANTHER" id="PTHR47926">
    <property type="entry name" value="PENTATRICOPEPTIDE REPEAT-CONTAINING PROTEIN"/>
    <property type="match status" value="1"/>
</dbReference>
<dbReference type="InterPro" id="IPR046960">
    <property type="entry name" value="PPR_At4g14850-like_plant"/>
</dbReference>
<dbReference type="PROSITE" id="PS51375">
    <property type="entry name" value="PPR"/>
    <property type="match status" value="1"/>
</dbReference>
<dbReference type="NCBIfam" id="TIGR00756">
    <property type="entry name" value="PPR"/>
    <property type="match status" value="1"/>
</dbReference>
<evidence type="ECO:0000256" key="2">
    <source>
        <dbReference type="PROSITE-ProRule" id="PRU00708"/>
    </source>
</evidence>
<gene>
    <name evidence="3" type="ORF">Cni_G00467</name>
</gene>
<evidence type="ECO:0000313" key="3">
    <source>
        <dbReference type="EMBL" id="WOK91776.1"/>
    </source>
</evidence>